<dbReference type="AlphaFoldDB" id="A0A438H384"/>
<sequence length="194" mass="22479">MAFESRKLNNAEQRYSTHGKDMTVVVHCLQQWRHYLLGSIFTVVTDNVANTFFKTQKKLRRHNTVADALSMKEVITYITTLSEVISDFNKKIKQATKQDAAYGRLKQQVKEGVIRRGTLALLVRSYYWPKMGEDVQAYVKSCLVCQMNKTERKKATGLLQPLPIPERPWDSISMDFITDCMPNWCTLILVLRQE</sequence>
<proteinExistence type="predicted"/>
<organism evidence="9 10">
    <name type="scientific">Vitis vinifera</name>
    <name type="common">Grape</name>
    <dbReference type="NCBI Taxonomy" id="29760"/>
    <lineage>
        <taxon>Eukaryota</taxon>
        <taxon>Viridiplantae</taxon>
        <taxon>Streptophyta</taxon>
        <taxon>Embryophyta</taxon>
        <taxon>Tracheophyta</taxon>
        <taxon>Spermatophyta</taxon>
        <taxon>Magnoliopsida</taxon>
        <taxon>eudicotyledons</taxon>
        <taxon>Gunneridae</taxon>
        <taxon>Pentapetalae</taxon>
        <taxon>rosids</taxon>
        <taxon>Vitales</taxon>
        <taxon>Vitaceae</taxon>
        <taxon>Viteae</taxon>
        <taxon>Vitis</taxon>
    </lineage>
</organism>
<protein>
    <submittedName>
        <fullName evidence="9">Transposon Tf2-2 polyprotein</fullName>
    </submittedName>
</protein>
<dbReference type="InterPro" id="IPR041588">
    <property type="entry name" value="Integrase_H2C2"/>
</dbReference>
<keyword evidence="4" id="KW-0255">Endonuclease</keyword>
<dbReference type="EMBL" id="QGNW01000288">
    <property type="protein sequence ID" value="RVW78948.1"/>
    <property type="molecule type" value="Genomic_DNA"/>
</dbReference>
<evidence type="ECO:0000259" key="7">
    <source>
        <dbReference type="Pfam" id="PF17917"/>
    </source>
</evidence>
<dbReference type="Pfam" id="PF17917">
    <property type="entry name" value="RT_RNaseH"/>
    <property type="match status" value="1"/>
</dbReference>
<evidence type="ECO:0000256" key="6">
    <source>
        <dbReference type="ARBA" id="ARBA00022918"/>
    </source>
</evidence>
<keyword evidence="6" id="KW-0695">RNA-directed DNA polymerase</keyword>
<evidence type="ECO:0000256" key="2">
    <source>
        <dbReference type="ARBA" id="ARBA00022695"/>
    </source>
</evidence>
<feature type="domain" description="Integrase zinc-binding" evidence="8">
    <location>
        <begin position="116"/>
        <end position="150"/>
    </location>
</feature>
<dbReference type="Gene3D" id="1.10.340.70">
    <property type="match status" value="1"/>
</dbReference>
<evidence type="ECO:0000256" key="1">
    <source>
        <dbReference type="ARBA" id="ARBA00022679"/>
    </source>
</evidence>
<dbReference type="InterPro" id="IPR043502">
    <property type="entry name" value="DNA/RNA_pol_sf"/>
</dbReference>
<keyword evidence="2" id="KW-0548">Nucleotidyltransferase</keyword>
<dbReference type="PANTHER" id="PTHR35046:SF18">
    <property type="entry name" value="RNA-DIRECTED DNA POLYMERASE"/>
    <property type="match status" value="1"/>
</dbReference>
<keyword evidence="5" id="KW-0378">Hydrolase</keyword>
<dbReference type="PANTHER" id="PTHR35046">
    <property type="entry name" value="ZINC KNUCKLE (CCHC-TYPE) FAMILY PROTEIN"/>
    <property type="match status" value="1"/>
</dbReference>
<gene>
    <name evidence="9" type="primary">Tf2-2_97</name>
    <name evidence="9" type="ORF">CK203_052373</name>
</gene>
<comment type="caution">
    <text evidence="9">The sequence shown here is derived from an EMBL/GenBank/DDBJ whole genome shotgun (WGS) entry which is preliminary data.</text>
</comment>
<dbReference type="SUPFAM" id="SSF56672">
    <property type="entry name" value="DNA/RNA polymerases"/>
    <property type="match status" value="1"/>
</dbReference>
<evidence type="ECO:0000256" key="5">
    <source>
        <dbReference type="ARBA" id="ARBA00022801"/>
    </source>
</evidence>
<accession>A0A438H384</accession>
<evidence type="ECO:0000259" key="8">
    <source>
        <dbReference type="Pfam" id="PF17921"/>
    </source>
</evidence>
<dbReference type="Pfam" id="PF17921">
    <property type="entry name" value="Integrase_H2C2"/>
    <property type="match status" value="1"/>
</dbReference>
<reference evidence="9 10" key="1">
    <citation type="journal article" date="2018" name="PLoS Genet.">
        <title>Population sequencing reveals clonal diversity and ancestral inbreeding in the grapevine cultivar Chardonnay.</title>
        <authorList>
            <person name="Roach M.J."/>
            <person name="Johnson D.L."/>
            <person name="Bohlmann J."/>
            <person name="van Vuuren H.J."/>
            <person name="Jones S.J."/>
            <person name="Pretorius I.S."/>
            <person name="Schmidt S.A."/>
            <person name="Borneman A.R."/>
        </authorList>
    </citation>
    <scope>NUCLEOTIDE SEQUENCE [LARGE SCALE GENOMIC DNA]</scope>
    <source>
        <strain evidence="10">cv. Chardonnay</strain>
        <tissue evidence="9">Leaf</tissue>
    </source>
</reference>
<evidence type="ECO:0000256" key="3">
    <source>
        <dbReference type="ARBA" id="ARBA00022722"/>
    </source>
</evidence>
<name>A0A438H384_VITVI</name>
<keyword evidence="1" id="KW-0808">Transferase</keyword>
<keyword evidence="3" id="KW-0540">Nuclease</keyword>
<dbReference type="GO" id="GO:0003964">
    <property type="term" value="F:RNA-directed DNA polymerase activity"/>
    <property type="evidence" value="ECO:0007669"/>
    <property type="project" value="UniProtKB-KW"/>
</dbReference>
<dbReference type="Proteomes" id="UP000288805">
    <property type="component" value="Unassembled WGS sequence"/>
</dbReference>
<feature type="domain" description="Reverse transcriptase RNase H-like" evidence="7">
    <location>
        <begin position="2"/>
        <end position="69"/>
    </location>
</feature>
<dbReference type="InterPro" id="IPR041373">
    <property type="entry name" value="RT_RNaseH"/>
</dbReference>
<evidence type="ECO:0000313" key="10">
    <source>
        <dbReference type="Proteomes" id="UP000288805"/>
    </source>
</evidence>
<evidence type="ECO:0000256" key="4">
    <source>
        <dbReference type="ARBA" id="ARBA00022759"/>
    </source>
</evidence>
<evidence type="ECO:0000313" key="9">
    <source>
        <dbReference type="EMBL" id="RVW78948.1"/>
    </source>
</evidence>
<dbReference type="GO" id="GO:0016787">
    <property type="term" value="F:hydrolase activity"/>
    <property type="evidence" value="ECO:0007669"/>
    <property type="project" value="UniProtKB-KW"/>
</dbReference>
<dbReference type="GO" id="GO:0004519">
    <property type="term" value="F:endonuclease activity"/>
    <property type="evidence" value="ECO:0007669"/>
    <property type="project" value="UniProtKB-KW"/>
</dbReference>